<dbReference type="AlphaFoldDB" id="A0A914WUX3"/>
<feature type="domain" description="Nicotinate phosphoribosyltransferase N-terminal" evidence="5">
    <location>
        <begin position="28"/>
        <end position="87"/>
    </location>
</feature>
<reference evidence="7" key="1">
    <citation type="submission" date="2022-11" db="UniProtKB">
        <authorList>
            <consortium name="WormBaseParasite"/>
        </authorList>
    </citation>
    <scope>IDENTIFICATION</scope>
</reference>
<evidence type="ECO:0000256" key="1">
    <source>
        <dbReference type="ARBA" id="ARBA00004790"/>
    </source>
</evidence>
<evidence type="ECO:0000313" key="6">
    <source>
        <dbReference type="Proteomes" id="UP000887566"/>
    </source>
</evidence>
<dbReference type="PANTHER" id="PTHR11098">
    <property type="entry name" value="NICOTINATE PHOSPHORIBOSYLTRANSFERASE"/>
    <property type="match status" value="1"/>
</dbReference>
<accession>A0A914WUX3</accession>
<comment type="catalytic activity">
    <reaction evidence="4">
        <text>5-phospho-alpha-D-ribose 1-diphosphate + nicotinate + ATP + H2O = nicotinate beta-D-ribonucleotide + ADP + phosphate + diphosphate</text>
        <dbReference type="Rhea" id="RHEA:36163"/>
        <dbReference type="ChEBI" id="CHEBI:15377"/>
        <dbReference type="ChEBI" id="CHEBI:30616"/>
        <dbReference type="ChEBI" id="CHEBI:32544"/>
        <dbReference type="ChEBI" id="CHEBI:33019"/>
        <dbReference type="ChEBI" id="CHEBI:43474"/>
        <dbReference type="ChEBI" id="CHEBI:57502"/>
        <dbReference type="ChEBI" id="CHEBI:58017"/>
        <dbReference type="ChEBI" id="CHEBI:456216"/>
        <dbReference type="EC" id="6.3.4.21"/>
    </reaction>
</comment>
<comment type="similarity">
    <text evidence="2">Belongs to the NAPRTase family.</text>
</comment>
<keyword evidence="6" id="KW-1185">Reference proteome</keyword>
<dbReference type="GO" id="GO:0005829">
    <property type="term" value="C:cytosol"/>
    <property type="evidence" value="ECO:0007669"/>
    <property type="project" value="TreeGrafter"/>
</dbReference>
<dbReference type="Pfam" id="PF17767">
    <property type="entry name" value="NAPRTase_N"/>
    <property type="match status" value="1"/>
</dbReference>
<dbReference type="PANTHER" id="PTHR11098:SF1">
    <property type="entry name" value="NICOTINATE PHOSPHORIBOSYLTRANSFERASE"/>
    <property type="match status" value="1"/>
</dbReference>
<comment type="pathway">
    <text evidence="1">Cofactor biosynthesis; NAD(+) biosynthesis.</text>
</comment>
<proteinExistence type="inferred from homology"/>
<protein>
    <submittedName>
        <fullName evidence="7">Nicotinate phosphoribosyltransferase N-terminal domain-containing protein</fullName>
    </submittedName>
</protein>
<dbReference type="WBParaSite" id="PSAMB.scaffold5228size12270.g26135.t1">
    <property type="protein sequence ID" value="PSAMB.scaffold5228size12270.g26135.t1"/>
    <property type="gene ID" value="PSAMB.scaffold5228size12270.g26135"/>
</dbReference>
<dbReference type="Proteomes" id="UP000887566">
    <property type="component" value="Unplaced"/>
</dbReference>
<keyword evidence="3" id="KW-0662">Pyridine nucleotide biosynthesis</keyword>
<dbReference type="Gene3D" id="3.20.140.10">
    <property type="entry name" value="nicotinate phosphoribosyltransferase"/>
    <property type="match status" value="1"/>
</dbReference>
<evidence type="ECO:0000259" key="5">
    <source>
        <dbReference type="Pfam" id="PF17767"/>
    </source>
</evidence>
<dbReference type="GO" id="GO:0034355">
    <property type="term" value="P:NAD+ biosynthetic process via the salvage pathway"/>
    <property type="evidence" value="ECO:0007669"/>
    <property type="project" value="TreeGrafter"/>
</dbReference>
<dbReference type="InterPro" id="IPR007229">
    <property type="entry name" value="Nic_PRibTrfase-Fam"/>
</dbReference>
<dbReference type="GO" id="GO:0004516">
    <property type="term" value="F:nicotinate phosphoribosyltransferase activity"/>
    <property type="evidence" value="ECO:0007669"/>
    <property type="project" value="UniProtKB-EC"/>
</dbReference>
<organism evidence="6 7">
    <name type="scientific">Plectus sambesii</name>
    <dbReference type="NCBI Taxonomy" id="2011161"/>
    <lineage>
        <taxon>Eukaryota</taxon>
        <taxon>Metazoa</taxon>
        <taxon>Ecdysozoa</taxon>
        <taxon>Nematoda</taxon>
        <taxon>Chromadorea</taxon>
        <taxon>Plectida</taxon>
        <taxon>Plectina</taxon>
        <taxon>Plectoidea</taxon>
        <taxon>Plectidae</taxon>
        <taxon>Plectus</taxon>
    </lineage>
</organism>
<dbReference type="InterPro" id="IPR040727">
    <property type="entry name" value="NAPRTase_N"/>
</dbReference>
<name>A0A914WUX3_9BILA</name>
<evidence type="ECO:0000256" key="3">
    <source>
        <dbReference type="ARBA" id="ARBA00022642"/>
    </source>
</evidence>
<evidence type="ECO:0000256" key="2">
    <source>
        <dbReference type="ARBA" id="ARBA00010897"/>
    </source>
</evidence>
<sequence>MAFILTPESMAERNGLHVNGQDSLIQPLLTDLYQLTMCYAYWKARHHEDPAVFDLFFRRNPFNGEFTVFAGLEDCLRLIEHYRFSDSG</sequence>
<evidence type="ECO:0000313" key="7">
    <source>
        <dbReference type="WBParaSite" id="PSAMB.scaffold5228size12270.g26135.t1"/>
    </source>
</evidence>
<dbReference type="SUPFAM" id="SSF54675">
    <property type="entry name" value="Nicotinate/Quinolinate PRTase N-terminal domain-like"/>
    <property type="match status" value="1"/>
</dbReference>
<evidence type="ECO:0000256" key="4">
    <source>
        <dbReference type="ARBA" id="ARBA00048668"/>
    </source>
</evidence>